<dbReference type="InterPro" id="IPR035965">
    <property type="entry name" value="PAS-like_dom_sf"/>
</dbReference>
<dbReference type="CDD" id="cd16922">
    <property type="entry name" value="HATPase_EvgS-ArcB-TorS-like"/>
    <property type="match status" value="1"/>
</dbReference>
<reference evidence="12 13" key="1">
    <citation type="submission" date="2016-10" db="EMBL/GenBank/DDBJ databases">
        <authorList>
            <person name="de Groot N.N."/>
        </authorList>
    </citation>
    <scope>NUCLEOTIDE SEQUENCE [LARGE SCALE GENOMIC DNA]</scope>
    <source>
        <strain evidence="12 13">DSM 18978</strain>
    </source>
</reference>
<keyword evidence="8" id="KW-0902">Two-component regulatory system</keyword>
<dbReference type="Pfam" id="PF13426">
    <property type="entry name" value="PAS_9"/>
    <property type="match status" value="1"/>
</dbReference>
<keyword evidence="5" id="KW-0547">Nucleotide-binding</keyword>
<comment type="catalytic activity">
    <reaction evidence="1">
        <text>ATP + protein L-histidine = ADP + protein N-phospho-L-histidine.</text>
        <dbReference type="EC" id="2.7.13.3"/>
    </reaction>
</comment>
<proteinExistence type="predicted"/>
<feature type="domain" description="PAS" evidence="11">
    <location>
        <begin position="42"/>
        <end position="87"/>
    </location>
</feature>
<evidence type="ECO:0000256" key="9">
    <source>
        <dbReference type="SAM" id="Coils"/>
    </source>
</evidence>
<feature type="coiled-coil region" evidence="9">
    <location>
        <begin position="485"/>
        <end position="512"/>
    </location>
</feature>
<dbReference type="Gene3D" id="1.10.287.130">
    <property type="match status" value="1"/>
</dbReference>
<keyword evidence="7" id="KW-0067">ATP-binding</keyword>
<evidence type="ECO:0000256" key="8">
    <source>
        <dbReference type="ARBA" id="ARBA00023012"/>
    </source>
</evidence>
<dbReference type="InterPro" id="IPR005467">
    <property type="entry name" value="His_kinase_dom"/>
</dbReference>
<dbReference type="Pfam" id="PF00512">
    <property type="entry name" value="HisKA"/>
    <property type="match status" value="1"/>
</dbReference>
<dbReference type="PRINTS" id="PR00344">
    <property type="entry name" value="BCTRLSENSOR"/>
</dbReference>
<evidence type="ECO:0000313" key="13">
    <source>
        <dbReference type="Proteomes" id="UP000198636"/>
    </source>
</evidence>
<organism evidence="12 13">
    <name type="scientific">Alkaliphilus peptidifermentans DSM 18978</name>
    <dbReference type="NCBI Taxonomy" id="1120976"/>
    <lineage>
        <taxon>Bacteria</taxon>
        <taxon>Bacillati</taxon>
        <taxon>Bacillota</taxon>
        <taxon>Clostridia</taxon>
        <taxon>Peptostreptococcales</taxon>
        <taxon>Natronincolaceae</taxon>
        <taxon>Alkaliphilus</taxon>
    </lineage>
</organism>
<dbReference type="Proteomes" id="UP000198636">
    <property type="component" value="Unassembled WGS sequence"/>
</dbReference>
<evidence type="ECO:0000256" key="6">
    <source>
        <dbReference type="ARBA" id="ARBA00022777"/>
    </source>
</evidence>
<dbReference type="InterPro" id="IPR013656">
    <property type="entry name" value="PAS_4"/>
</dbReference>
<evidence type="ECO:0000256" key="4">
    <source>
        <dbReference type="ARBA" id="ARBA00022679"/>
    </source>
</evidence>
<dbReference type="SUPFAM" id="SSF47384">
    <property type="entry name" value="Homodimeric domain of signal transducing histidine kinase"/>
    <property type="match status" value="1"/>
</dbReference>
<dbReference type="Pfam" id="PF08447">
    <property type="entry name" value="PAS_3"/>
    <property type="match status" value="1"/>
</dbReference>
<dbReference type="SMART" id="SM00091">
    <property type="entry name" value="PAS"/>
    <property type="match status" value="4"/>
</dbReference>
<evidence type="ECO:0000256" key="5">
    <source>
        <dbReference type="ARBA" id="ARBA00022741"/>
    </source>
</evidence>
<dbReference type="CDD" id="cd00082">
    <property type="entry name" value="HisKA"/>
    <property type="match status" value="1"/>
</dbReference>
<gene>
    <name evidence="12" type="ORF">SAMN03080606_00583</name>
</gene>
<dbReference type="InterPro" id="IPR036097">
    <property type="entry name" value="HisK_dim/P_sf"/>
</dbReference>
<dbReference type="EMBL" id="FMUS01000002">
    <property type="protein sequence ID" value="SCX95995.1"/>
    <property type="molecule type" value="Genomic_DNA"/>
</dbReference>
<evidence type="ECO:0000259" key="10">
    <source>
        <dbReference type="PROSITE" id="PS50109"/>
    </source>
</evidence>
<dbReference type="EC" id="2.7.13.3" evidence="2"/>
<feature type="domain" description="Histidine kinase" evidence="10">
    <location>
        <begin position="525"/>
        <end position="747"/>
    </location>
</feature>
<dbReference type="Gene3D" id="3.30.450.20">
    <property type="entry name" value="PAS domain"/>
    <property type="match status" value="4"/>
</dbReference>
<name>A0A1G5C0M4_9FIRM</name>
<dbReference type="PROSITE" id="PS50112">
    <property type="entry name" value="PAS"/>
    <property type="match status" value="2"/>
</dbReference>
<dbReference type="InterPro" id="IPR001610">
    <property type="entry name" value="PAC"/>
</dbReference>
<dbReference type="STRING" id="1120976.SAMN03080606_00583"/>
<dbReference type="InterPro" id="IPR000014">
    <property type="entry name" value="PAS"/>
</dbReference>
<accession>A0A1G5C0M4</accession>
<evidence type="ECO:0000256" key="3">
    <source>
        <dbReference type="ARBA" id="ARBA00022553"/>
    </source>
</evidence>
<dbReference type="SMART" id="SM00387">
    <property type="entry name" value="HATPase_c"/>
    <property type="match status" value="1"/>
</dbReference>
<evidence type="ECO:0000256" key="2">
    <source>
        <dbReference type="ARBA" id="ARBA00012438"/>
    </source>
</evidence>
<dbReference type="SUPFAM" id="SSF55874">
    <property type="entry name" value="ATPase domain of HSP90 chaperone/DNA topoisomerase II/histidine kinase"/>
    <property type="match status" value="1"/>
</dbReference>
<dbReference type="InterPro" id="IPR013655">
    <property type="entry name" value="PAS_fold_3"/>
</dbReference>
<sequence length="782" mass="90443">MKDVGIILGNDELKHLIGNLLDGFLFCKIVLDDKENPIDFIFLHVNAAFVERLGLTNEEIIGKPVSLIIPDFLSKEKELFNLFVDVALFENKKRIQRYSHVFKSWFTISAYSSRKGYFTALYHSITEEDMVGINKDIYYNQFVQLAENIPDGILRLDRDLNCTYMNAAIVREVGMTVENFKEVKNPSIHISETLEQWEESLSQAFSSKKEVSFETFNKLNNTSNYYHNVVVPELNDYDEVSSLLCISRNITDLKDIAEERFKFFQLSIDLLCIWKIKGCFLEVNPAWKETLGYTKQELLLKKWIDLVHPEDRKESLEHLTRLYRGKTIKKFTNRYLCKDGSYKYISWDSLPMKNGLVYSVARDVTEEKEIGKELIRSKECYKRLVESIPQGIIVHQYDTIKYANSSVGRMLGLSDANDLKGKSIMDFTYPDDQNWVMEKIISIHEGIDSINKIMFRVMDVKDKTIEVELTAISLPNEDELSVVSMIRDLREEQQAKDLIDRLEEKRVSLQKALEYDKLKTDFFSNISHEFKTPLNVILGTLQLLNLYFKDRSNSTFDMKVKQKISVMQQNCYRLLRLVNNLVDITKIDGGYYEINLENHNIVEIIEVIALSVKDYIEEKGISFYFNSEISGKVTACDPDQIERIMLNLLSNAIKFTKPGGSITVTIKEKEENIIISVKDTGIGIPEDKLELVFERFMQADKILSKNSGSGIGLALVKLLVELHKGKIFVESKLKEGSEFTIELPIYTLEYEINDKDSVIDTQKEPVEKINIEFSDIYFHKNL</sequence>
<dbReference type="PROSITE" id="PS50109">
    <property type="entry name" value="HIS_KIN"/>
    <property type="match status" value="1"/>
</dbReference>
<keyword evidence="3" id="KW-0597">Phosphoprotein</keyword>
<dbReference type="NCBIfam" id="TIGR00229">
    <property type="entry name" value="sensory_box"/>
    <property type="match status" value="3"/>
</dbReference>
<protein>
    <recommendedName>
        <fullName evidence="2">histidine kinase</fullName>
        <ecNumber evidence="2">2.7.13.3</ecNumber>
    </recommendedName>
</protein>
<dbReference type="CDD" id="cd00130">
    <property type="entry name" value="PAS"/>
    <property type="match status" value="2"/>
</dbReference>
<dbReference type="GO" id="GO:0000155">
    <property type="term" value="F:phosphorelay sensor kinase activity"/>
    <property type="evidence" value="ECO:0007669"/>
    <property type="project" value="InterPro"/>
</dbReference>
<dbReference type="FunFam" id="3.30.565.10:FF:000037">
    <property type="entry name" value="Hybrid sensor histidine kinase/response regulator"/>
    <property type="match status" value="1"/>
</dbReference>
<dbReference type="PANTHER" id="PTHR43547:SF2">
    <property type="entry name" value="HYBRID SIGNAL TRANSDUCTION HISTIDINE KINASE C"/>
    <property type="match status" value="1"/>
</dbReference>
<dbReference type="InterPro" id="IPR004358">
    <property type="entry name" value="Sig_transdc_His_kin-like_C"/>
</dbReference>
<dbReference type="Pfam" id="PF02518">
    <property type="entry name" value="HATPase_c"/>
    <property type="match status" value="1"/>
</dbReference>
<evidence type="ECO:0000256" key="1">
    <source>
        <dbReference type="ARBA" id="ARBA00000085"/>
    </source>
</evidence>
<dbReference type="SMART" id="SM00388">
    <property type="entry name" value="HisKA"/>
    <property type="match status" value="1"/>
</dbReference>
<evidence type="ECO:0000313" key="12">
    <source>
        <dbReference type="EMBL" id="SCX95995.1"/>
    </source>
</evidence>
<evidence type="ECO:0000256" key="7">
    <source>
        <dbReference type="ARBA" id="ARBA00022840"/>
    </source>
</evidence>
<keyword evidence="6" id="KW-0418">Kinase</keyword>
<dbReference type="SUPFAM" id="SSF55785">
    <property type="entry name" value="PYP-like sensor domain (PAS domain)"/>
    <property type="match status" value="4"/>
</dbReference>
<dbReference type="SMART" id="SM00086">
    <property type="entry name" value="PAC"/>
    <property type="match status" value="3"/>
</dbReference>
<dbReference type="InterPro" id="IPR036890">
    <property type="entry name" value="HATPase_C_sf"/>
</dbReference>
<dbReference type="AlphaFoldDB" id="A0A1G5C0M4"/>
<dbReference type="InterPro" id="IPR003594">
    <property type="entry name" value="HATPase_dom"/>
</dbReference>
<dbReference type="GO" id="GO:0005524">
    <property type="term" value="F:ATP binding"/>
    <property type="evidence" value="ECO:0007669"/>
    <property type="project" value="UniProtKB-KW"/>
</dbReference>
<keyword evidence="9" id="KW-0175">Coiled coil</keyword>
<feature type="domain" description="PAS" evidence="11">
    <location>
        <begin position="277"/>
        <end position="326"/>
    </location>
</feature>
<keyword evidence="4" id="KW-0808">Transferase</keyword>
<evidence type="ECO:0000259" key="11">
    <source>
        <dbReference type="PROSITE" id="PS50112"/>
    </source>
</evidence>
<dbReference type="Pfam" id="PF13188">
    <property type="entry name" value="PAS_8"/>
    <property type="match status" value="1"/>
</dbReference>
<dbReference type="RefSeq" id="WP_176758840.1">
    <property type="nucleotide sequence ID" value="NZ_FMUS01000002.1"/>
</dbReference>
<dbReference type="Pfam" id="PF08448">
    <property type="entry name" value="PAS_4"/>
    <property type="match status" value="1"/>
</dbReference>
<dbReference type="InterPro" id="IPR003661">
    <property type="entry name" value="HisK_dim/P_dom"/>
</dbReference>
<keyword evidence="13" id="KW-1185">Reference proteome</keyword>
<dbReference type="PANTHER" id="PTHR43547">
    <property type="entry name" value="TWO-COMPONENT HISTIDINE KINASE"/>
    <property type="match status" value="1"/>
</dbReference>
<dbReference type="Gene3D" id="3.30.565.10">
    <property type="entry name" value="Histidine kinase-like ATPase, C-terminal domain"/>
    <property type="match status" value="1"/>
</dbReference>